<dbReference type="Gene3D" id="1.10.510.10">
    <property type="entry name" value="Transferase(Phosphotransferase) domain 1"/>
    <property type="match status" value="1"/>
</dbReference>
<keyword evidence="6" id="KW-0723">Serine/threonine-protein kinase</keyword>
<keyword evidence="9" id="KW-1185">Reference proteome</keyword>
<dbReference type="InterPro" id="IPR017441">
    <property type="entry name" value="Protein_kinase_ATP_BS"/>
</dbReference>
<accession>A0ABM0U0H9</accession>
<evidence type="ECO:0000256" key="2">
    <source>
        <dbReference type="ARBA" id="ARBA00022741"/>
    </source>
</evidence>
<dbReference type="PROSITE" id="PS50011">
    <property type="entry name" value="PROTEIN_KINASE_DOM"/>
    <property type="match status" value="1"/>
</dbReference>
<dbReference type="InterPro" id="IPR011009">
    <property type="entry name" value="Kinase-like_dom_sf"/>
</dbReference>
<evidence type="ECO:0000256" key="6">
    <source>
        <dbReference type="RuleBase" id="RU000304"/>
    </source>
</evidence>
<sequence>MAVASLLDTVFRRRKKKSTELINNYAVFEFDFDTIRAATNEFSDVIGRGGFGSVYKGRLRSGQEIAVKILLKSSIRTHRQFHNELNLLSKLRHKNLINLLGFSTKRDHYCLVYEFMPNSSLDCVILDPHRASQLSWEMCRNIIQGIACGLRYLHEESGLWVVHRDIKPANILLDSNLKPKIMGFELAMMMQQGGNEAESTEIVGTVGYLDPVYMRSGRVSVKSDVYGFGVTILTIISRRKVWIVDGDSLIEYVMRCWNRGEAIDVIHEMMREEEREDSISEILRYIHIALLCIDEDAETRPSIDKVLHWFSCLSTPLPEPFIGNRFLAEEETNLSWSPSLSPGHSSVMSPISSR</sequence>
<evidence type="ECO:0000256" key="1">
    <source>
        <dbReference type="ARBA" id="ARBA00022679"/>
    </source>
</evidence>
<dbReference type="PROSITE" id="PS00107">
    <property type="entry name" value="PROTEIN_KINASE_ATP"/>
    <property type="match status" value="1"/>
</dbReference>
<reference evidence="9" key="1">
    <citation type="journal article" date="2014" name="Nat. Commun.">
        <title>The emerging biofuel crop Camelina sativa retains a highly undifferentiated hexaploid genome structure.</title>
        <authorList>
            <person name="Kagale S."/>
            <person name="Koh C."/>
            <person name="Nixon J."/>
            <person name="Bollina V."/>
            <person name="Clarke W.E."/>
            <person name="Tuteja R."/>
            <person name="Spillane C."/>
            <person name="Robinson S.J."/>
            <person name="Links M.G."/>
            <person name="Clarke C."/>
            <person name="Higgins E.E."/>
            <person name="Huebert T."/>
            <person name="Sharpe A.G."/>
            <person name="Parkin I.A."/>
        </authorList>
    </citation>
    <scope>NUCLEOTIDE SEQUENCE [LARGE SCALE GENOMIC DNA]</scope>
    <source>
        <strain evidence="9">cv. DH55</strain>
    </source>
</reference>
<reference evidence="10" key="2">
    <citation type="submission" date="2025-08" db="UniProtKB">
        <authorList>
            <consortium name="RefSeq"/>
        </authorList>
    </citation>
    <scope>IDENTIFICATION</scope>
    <source>
        <tissue evidence="10">Leaf</tissue>
    </source>
</reference>
<keyword evidence="4 5" id="KW-0067">ATP-binding</keyword>
<dbReference type="SUPFAM" id="SSF56112">
    <property type="entry name" value="Protein kinase-like (PK-like)"/>
    <property type="match status" value="1"/>
</dbReference>
<dbReference type="InterPro" id="IPR008271">
    <property type="entry name" value="Ser/Thr_kinase_AS"/>
</dbReference>
<keyword evidence="3" id="KW-0418">Kinase</keyword>
<evidence type="ECO:0000256" key="3">
    <source>
        <dbReference type="ARBA" id="ARBA00022777"/>
    </source>
</evidence>
<evidence type="ECO:0000256" key="7">
    <source>
        <dbReference type="SAM" id="MobiDB-lite"/>
    </source>
</evidence>
<feature type="domain" description="Protein kinase" evidence="8">
    <location>
        <begin position="40"/>
        <end position="322"/>
    </location>
</feature>
<evidence type="ECO:0000256" key="4">
    <source>
        <dbReference type="ARBA" id="ARBA00022840"/>
    </source>
</evidence>
<comment type="similarity">
    <text evidence="6">Belongs to the protein kinase superfamily.</text>
</comment>
<dbReference type="SMART" id="SM00220">
    <property type="entry name" value="S_TKc"/>
    <property type="match status" value="1"/>
</dbReference>
<evidence type="ECO:0000313" key="9">
    <source>
        <dbReference type="Proteomes" id="UP000694864"/>
    </source>
</evidence>
<dbReference type="PROSITE" id="PS00108">
    <property type="entry name" value="PROTEIN_KINASE_ST"/>
    <property type="match status" value="1"/>
</dbReference>
<evidence type="ECO:0000256" key="5">
    <source>
        <dbReference type="PROSITE-ProRule" id="PRU10141"/>
    </source>
</evidence>
<feature type="region of interest" description="Disordered" evidence="7">
    <location>
        <begin position="335"/>
        <end position="354"/>
    </location>
</feature>
<gene>
    <name evidence="10" type="primary">LOC104718087</name>
</gene>
<evidence type="ECO:0000259" key="8">
    <source>
        <dbReference type="PROSITE" id="PS50011"/>
    </source>
</evidence>
<proteinExistence type="inferred from homology"/>
<dbReference type="GeneID" id="104718087"/>
<dbReference type="Proteomes" id="UP000694864">
    <property type="component" value="Chromosome 2"/>
</dbReference>
<name>A0ABM0U0H9_CAMSA</name>
<keyword evidence="2 5" id="KW-0547">Nucleotide-binding</keyword>
<dbReference type="RefSeq" id="XP_010434066.1">
    <property type="nucleotide sequence ID" value="XM_010435764.1"/>
</dbReference>
<dbReference type="PANTHER" id="PTHR27006:SF634">
    <property type="entry name" value="RECEPTOR-LIKE SERINE_THREONINE-PROTEIN KINASE"/>
    <property type="match status" value="1"/>
</dbReference>
<keyword evidence="1" id="KW-0808">Transferase</keyword>
<evidence type="ECO:0000313" key="10">
    <source>
        <dbReference type="RefSeq" id="XP_010434066.1"/>
    </source>
</evidence>
<organism evidence="9 10">
    <name type="scientific">Camelina sativa</name>
    <name type="common">False flax</name>
    <name type="synonym">Myagrum sativum</name>
    <dbReference type="NCBI Taxonomy" id="90675"/>
    <lineage>
        <taxon>Eukaryota</taxon>
        <taxon>Viridiplantae</taxon>
        <taxon>Streptophyta</taxon>
        <taxon>Embryophyta</taxon>
        <taxon>Tracheophyta</taxon>
        <taxon>Spermatophyta</taxon>
        <taxon>Magnoliopsida</taxon>
        <taxon>eudicotyledons</taxon>
        <taxon>Gunneridae</taxon>
        <taxon>Pentapetalae</taxon>
        <taxon>rosids</taxon>
        <taxon>malvids</taxon>
        <taxon>Brassicales</taxon>
        <taxon>Brassicaceae</taxon>
        <taxon>Camelineae</taxon>
        <taxon>Camelina</taxon>
    </lineage>
</organism>
<feature type="binding site" evidence="5">
    <location>
        <position position="68"/>
    </location>
    <ligand>
        <name>ATP</name>
        <dbReference type="ChEBI" id="CHEBI:30616"/>
    </ligand>
</feature>
<dbReference type="InterPro" id="IPR000719">
    <property type="entry name" value="Prot_kinase_dom"/>
</dbReference>
<dbReference type="Pfam" id="PF00069">
    <property type="entry name" value="Pkinase"/>
    <property type="match status" value="1"/>
</dbReference>
<dbReference type="PANTHER" id="PTHR27006">
    <property type="entry name" value="PROMASTIGOTE SURFACE ANTIGEN PROTEIN PSA"/>
    <property type="match status" value="1"/>
</dbReference>
<dbReference type="Gene3D" id="3.30.200.20">
    <property type="entry name" value="Phosphorylase Kinase, domain 1"/>
    <property type="match status" value="1"/>
</dbReference>
<protein>
    <submittedName>
        <fullName evidence="10">Cysteine-rich receptor-like protein kinase 45</fullName>
    </submittedName>
</protein>